<reference evidence="3 4" key="1">
    <citation type="submission" date="2016-12" db="EMBL/GenBank/DDBJ databases">
        <authorList>
            <person name="Gulvik C.A."/>
        </authorList>
    </citation>
    <scope>NUCLEOTIDE SEQUENCE [LARGE SCALE GENOMIC DNA]</scope>
    <source>
        <strain evidence="2 4">12-5202</strain>
        <strain evidence="1 3">12-5291</strain>
    </source>
</reference>
<evidence type="ECO:0000313" key="2">
    <source>
        <dbReference type="EMBL" id="ONK29377.1"/>
    </source>
</evidence>
<dbReference type="Proteomes" id="UP000188946">
    <property type="component" value="Unassembled WGS sequence"/>
</dbReference>
<sequence>MSFIVRAIYYVRRKIAKNFVTFFLFASVASFLVAVLALSTSMAKGVVEKDNIAQTVTLSASYFLVGDGYGSGELSEKAVQEIGNYPEVEGYISSVSSFSNLQDAKPVPIGTAEGDYRKPVIETTVNVEGISDSQKDNRFATGMLTLKSGRHLHKGERYKVVVHEDFATHNQLKVGDYVTLGRDPLRYIGQDKMSISAEIVGIF</sequence>
<organism evidence="1 3">
    <name type="scientific">Streptococcus azizii</name>
    <dbReference type="NCBI Taxonomy" id="1579424"/>
    <lineage>
        <taxon>Bacteria</taxon>
        <taxon>Bacillati</taxon>
        <taxon>Bacillota</taxon>
        <taxon>Bacilli</taxon>
        <taxon>Lactobacillales</taxon>
        <taxon>Streptococcaceae</taxon>
        <taxon>Streptococcus</taxon>
    </lineage>
</organism>
<dbReference type="AlphaFoldDB" id="A0AB36JRF9"/>
<dbReference type="RefSeq" id="WP_076995964.1">
    <property type="nucleotide sequence ID" value="NZ_MSPR01000008.1"/>
</dbReference>
<keyword evidence="4" id="KW-1185">Reference proteome</keyword>
<evidence type="ECO:0000313" key="4">
    <source>
        <dbReference type="Proteomes" id="UP000188946"/>
    </source>
</evidence>
<accession>A0AB36JRF9</accession>
<gene>
    <name evidence="2" type="ORF">BVE84_04985</name>
    <name evidence="1" type="ORF">BVE86_04825</name>
</gene>
<dbReference type="EMBL" id="MSPT01000009">
    <property type="protein sequence ID" value="ONK27444.1"/>
    <property type="molecule type" value="Genomic_DNA"/>
</dbReference>
<evidence type="ECO:0000313" key="3">
    <source>
        <dbReference type="Proteomes" id="UP000188600"/>
    </source>
</evidence>
<dbReference type="Proteomes" id="UP000188600">
    <property type="component" value="Unassembled WGS sequence"/>
</dbReference>
<proteinExistence type="predicted"/>
<protein>
    <recommendedName>
        <fullName evidence="5">ABC transporter permease</fullName>
    </recommendedName>
</protein>
<evidence type="ECO:0000313" key="1">
    <source>
        <dbReference type="EMBL" id="ONK27444.1"/>
    </source>
</evidence>
<name>A0AB36JRF9_9STRE</name>
<comment type="caution">
    <text evidence="1">The sequence shown here is derived from an EMBL/GenBank/DDBJ whole genome shotgun (WGS) entry which is preliminary data.</text>
</comment>
<evidence type="ECO:0008006" key="5">
    <source>
        <dbReference type="Google" id="ProtNLM"/>
    </source>
</evidence>
<dbReference type="EMBL" id="MSPR01000008">
    <property type="protein sequence ID" value="ONK29377.1"/>
    <property type="molecule type" value="Genomic_DNA"/>
</dbReference>